<dbReference type="GO" id="GO:0006207">
    <property type="term" value="P:'de novo' pyrimidine nucleobase biosynthetic process"/>
    <property type="evidence" value="ECO:0007669"/>
    <property type="project" value="InterPro"/>
</dbReference>
<dbReference type="InterPro" id="IPR013785">
    <property type="entry name" value="Aldolase_TIM"/>
</dbReference>
<dbReference type="InterPro" id="IPR001754">
    <property type="entry name" value="OMPdeCOase_dom"/>
</dbReference>
<evidence type="ECO:0000256" key="1">
    <source>
        <dbReference type="ARBA" id="ARBA00023239"/>
    </source>
</evidence>
<dbReference type="PANTHER" id="PTHR35039">
    <property type="entry name" value="3-KETO-L-GULONATE-6-PHOSPHATE DECARBOXYLASE SGBH-RELATED"/>
    <property type="match status" value="1"/>
</dbReference>
<evidence type="ECO:0000313" key="4">
    <source>
        <dbReference type="EMBL" id="KJY49363.1"/>
    </source>
</evidence>
<dbReference type="GO" id="GO:0019854">
    <property type="term" value="P:L-ascorbic acid catabolic process"/>
    <property type="evidence" value="ECO:0007669"/>
    <property type="project" value="TreeGrafter"/>
</dbReference>
<dbReference type="SUPFAM" id="SSF51366">
    <property type="entry name" value="Ribulose-phoshate binding barrel"/>
    <property type="match status" value="1"/>
</dbReference>
<dbReference type="InterPro" id="IPR041710">
    <property type="entry name" value="HPS/KGPDC"/>
</dbReference>
<dbReference type="FunFam" id="3.20.20.70:FF:000022">
    <property type="entry name" value="3-keto-L-gulonate-6-phosphate decarboxylase UlaD"/>
    <property type="match status" value="1"/>
</dbReference>
<dbReference type="InterPro" id="IPR011060">
    <property type="entry name" value="RibuloseP-bd_barrel"/>
</dbReference>
<dbReference type="SMART" id="SM00934">
    <property type="entry name" value="OMPdecase"/>
    <property type="match status" value="1"/>
</dbReference>
<dbReference type="Gene3D" id="3.20.20.70">
    <property type="entry name" value="Aldolase class I"/>
    <property type="match status" value="1"/>
</dbReference>
<keyword evidence="2" id="KW-0119">Carbohydrate metabolism</keyword>
<dbReference type="OrthoDB" id="7943715at2"/>
<gene>
    <name evidence="4" type="ORF">JF69_14590</name>
</gene>
<accession>A0A0F4KTG0</accession>
<dbReference type="Proteomes" id="UP000033648">
    <property type="component" value="Unassembled WGS sequence"/>
</dbReference>
<dbReference type="PANTHER" id="PTHR35039:SF3">
    <property type="entry name" value="3-KETO-L-GULONATE-6-PHOSPHATE DECARBOXYLASE SGBH-RELATED"/>
    <property type="match status" value="1"/>
</dbReference>
<reference evidence="4 5" key="1">
    <citation type="submission" date="2014-12" db="EMBL/GenBank/DDBJ databases">
        <title>Comparative genomics of the lactic acid bacteria isolated from the honey bee gut.</title>
        <authorList>
            <person name="Ellegaard K.M."/>
            <person name="Tamarit D."/>
            <person name="Javelind E."/>
            <person name="Olofsson T."/>
            <person name="Andersson S.G."/>
            <person name="Vasquez A."/>
        </authorList>
    </citation>
    <scope>NUCLEOTIDE SEQUENCE [LARGE SCALE GENOMIC DNA]</scope>
    <source>
        <strain evidence="4 5">Bin2</strain>
    </source>
</reference>
<dbReference type="NCBIfam" id="NF009832">
    <property type="entry name" value="PRK13306.1"/>
    <property type="match status" value="1"/>
</dbReference>
<evidence type="ECO:0000259" key="3">
    <source>
        <dbReference type="SMART" id="SM00934"/>
    </source>
</evidence>
<sequence>MAADKTLERPQLQIALDTFDMPSALRPLNAAISQVDVIECGTVLIIAEGLRAVREIRALYPDKTILADVRIAEAGAVISRACFEAGASWVSVVAGASMTTVEQVVKVAQEFGGEVQIELGEAYDPEQAREWRRLGATQVIVHRSRDAEAAGKLTWGEDDKDRIRQLHQMGFKVTVTGGVTAKDLPFFQGVPVGVVISGRGIVKADDPLAAATELRETIGRVWPQ</sequence>
<dbReference type="CDD" id="cd04726">
    <property type="entry name" value="KGPDC_HPS"/>
    <property type="match status" value="1"/>
</dbReference>
<keyword evidence="1" id="KW-0456">Lyase</keyword>
<dbReference type="AlphaFoldDB" id="A0A0F4KTG0"/>
<evidence type="ECO:0000313" key="5">
    <source>
        <dbReference type="Proteomes" id="UP000033648"/>
    </source>
</evidence>
<dbReference type="EMBL" id="JWME01000013">
    <property type="protein sequence ID" value="KJY49363.1"/>
    <property type="molecule type" value="Genomic_DNA"/>
</dbReference>
<name>A0A0F4KTG0_9BIFI</name>
<evidence type="ECO:0000256" key="2">
    <source>
        <dbReference type="ARBA" id="ARBA00023277"/>
    </source>
</evidence>
<protein>
    <submittedName>
        <fullName evidence="4">3-dehydro-L-gulonate-6-phosphate decarboxylase</fullName>
    </submittedName>
</protein>
<organism evidence="4 5">
    <name type="scientific">Bifidobacterium asteroides</name>
    <dbReference type="NCBI Taxonomy" id="1684"/>
    <lineage>
        <taxon>Bacteria</taxon>
        <taxon>Bacillati</taxon>
        <taxon>Actinomycetota</taxon>
        <taxon>Actinomycetes</taxon>
        <taxon>Bifidobacteriales</taxon>
        <taxon>Bifidobacteriaceae</taxon>
        <taxon>Bifidobacterium</taxon>
    </lineage>
</organism>
<feature type="domain" description="Orotidine 5'-phosphate decarboxylase" evidence="3">
    <location>
        <begin position="11"/>
        <end position="214"/>
    </location>
</feature>
<dbReference type="PATRIC" id="fig|1684.4.peg.1567"/>
<dbReference type="Pfam" id="PF00215">
    <property type="entry name" value="OMPdecase"/>
    <property type="match status" value="1"/>
</dbReference>
<dbReference type="GO" id="GO:0004590">
    <property type="term" value="F:orotidine-5'-phosphate decarboxylase activity"/>
    <property type="evidence" value="ECO:0007669"/>
    <property type="project" value="InterPro"/>
</dbReference>
<proteinExistence type="predicted"/>
<dbReference type="GO" id="GO:0033982">
    <property type="term" value="F:3-dehydro-L-gulonate-6-phosphate decarboxylase activity"/>
    <property type="evidence" value="ECO:0007669"/>
    <property type="project" value="TreeGrafter"/>
</dbReference>
<comment type="caution">
    <text evidence="4">The sequence shown here is derived from an EMBL/GenBank/DDBJ whole genome shotgun (WGS) entry which is preliminary data.</text>
</comment>